<proteinExistence type="predicted"/>
<feature type="signal peptide" evidence="1">
    <location>
        <begin position="1"/>
        <end position="21"/>
    </location>
</feature>
<protein>
    <submittedName>
        <fullName evidence="2">Uncharacterized protein</fullName>
    </submittedName>
</protein>
<evidence type="ECO:0000313" key="2">
    <source>
        <dbReference type="EMBL" id="QOY89692.1"/>
    </source>
</evidence>
<dbReference type="Proteomes" id="UP000593892">
    <property type="component" value="Chromosome"/>
</dbReference>
<sequence>MARKPLILALCGVAAAAFLLGQNTFKHGPASSYPSVQTIGKLKIAAVRYESDTDTKQAFGKVNPNEYGILPVLLIFENAGDQTLLLDRMKVAYQYPGNEVLPMAATDLPYLMGVKRPGSGPKYPMPIPLPKKKNPLAAIELQTRAFGAKSIIKNDSASGFFYFETRYRKSAVIYITGIREAITNKEVFFAEVPLDEPTPE</sequence>
<evidence type="ECO:0000313" key="3">
    <source>
        <dbReference type="Proteomes" id="UP000593892"/>
    </source>
</evidence>
<keyword evidence="1" id="KW-0732">Signal</keyword>
<feature type="chain" id="PRO_5032530861" evidence="1">
    <location>
        <begin position="22"/>
        <end position="200"/>
    </location>
</feature>
<dbReference type="RefSeq" id="WP_194451354.1">
    <property type="nucleotide sequence ID" value="NZ_CP063849.1"/>
</dbReference>
<dbReference type="KEGG" id="pfer:IRI77_06985"/>
<accession>A0A7S7SKZ2</accession>
<reference evidence="2 3" key="1">
    <citation type="submission" date="2020-10" db="EMBL/GenBank/DDBJ databases">
        <title>Complete genome sequence of Paludibaculum fermentans P105T, a facultatively anaerobic acidobacterium capable of dissimilatory Fe(III) reduction.</title>
        <authorList>
            <person name="Dedysh S.N."/>
            <person name="Beletsky A.V."/>
            <person name="Kulichevskaya I.S."/>
            <person name="Mardanov A.V."/>
            <person name="Ravin N.V."/>
        </authorList>
    </citation>
    <scope>NUCLEOTIDE SEQUENCE [LARGE SCALE GENOMIC DNA]</scope>
    <source>
        <strain evidence="2 3">P105</strain>
    </source>
</reference>
<dbReference type="EMBL" id="CP063849">
    <property type="protein sequence ID" value="QOY89692.1"/>
    <property type="molecule type" value="Genomic_DNA"/>
</dbReference>
<gene>
    <name evidence="2" type="ORF">IRI77_06985</name>
</gene>
<evidence type="ECO:0000256" key="1">
    <source>
        <dbReference type="SAM" id="SignalP"/>
    </source>
</evidence>
<dbReference type="AlphaFoldDB" id="A0A7S7SKZ2"/>
<organism evidence="2 3">
    <name type="scientific">Paludibaculum fermentans</name>
    <dbReference type="NCBI Taxonomy" id="1473598"/>
    <lineage>
        <taxon>Bacteria</taxon>
        <taxon>Pseudomonadati</taxon>
        <taxon>Acidobacteriota</taxon>
        <taxon>Terriglobia</taxon>
        <taxon>Bryobacterales</taxon>
        <taxon>Bryobacteraceae</taxon>
        <taxon>Paludibaculum</taxon>
    </lineage>
</organism>
<name>A0A7S7SKZ2_PALFE</name>
<keyword evidence="3" id="KW-1185">Reference proteome</keyword>